<dbReference type="PROSITE" id="PS00790">
    <property type="entry name" value="RECEPTOR_TYR_KIN_V_1"/>
    <property type="match status" value="1"/>
</dbReference>
<keyword evidence="19" id="KW-0325">Glycoprotein</keyword>
<dbReference type="Pfam" id="PF01404">
    <property type="entry name" value="Ephrin_lbd"/>
    <property type="match status" value="1"/>
</dbReference>
<comment type="catalytic activity">
    <reaction evidence="20">
        <text>L-tyrosyl-[protein] + ATP = O-phospho-L-tyrosyl-[protein] + ADP + H(+)</text>
        <dbReference type="Rhea" id="RHEA:10596"/>
        <dbReference type="Rhea" id="RHEA-COMP:10136"/>
        <dbReference type="Rhea" id="RHEA-COMP:20101"/>
        <dbReference type="ChEBI" id="CHEBI:15378"/>
        <dbReference type="ChEBI" id="CHEBI:30616"/>
        <dbReference type="ChEBI" id="CHEBI:46858"/>
        <dbReference type="ChEBI" id="CHEBI:61978"/>
        <dbReference type="ChEBI" id="CHEBI:456216"/>
        <dbReference type="EC" id="2.7.10.1"/>
    </reaction>
</comment>
<feature type="domain" description="Fibronectin type-III" evidence="29">
    <location>
        <begin position="329"/>
        <end position="442"/>
    </location>
</feature>
<dbReference type="AlphaFoldDB" id="A0A7J8D584"/>
<dbReference type="Gene3D" id="1.10.510.10">
    <property type="entry name" value="Transferase(Phosphotransferase) domain 1"/>
    <property type="match status" value="1"/>
</dbReference>
<evidence type="ECO:0000256" key="9">
    <source>
        <dbReference type="ARBA" id="ARBA00022737"/>
    </source>
</evidence>
<keyword evidence="14" id="KW-0130">Cell adhesion</keyword>
<dbReference type="Gene3D" id="2.10.50.10">
    <property type="entry name" value="Tumor Necrosis Factor Receptor, subunit A, domain 2"/>
    <property type="match status" value="1"/>
</dbReference>
<evidence type="ECO:0000256" key="19">
    <source>
        <dbReference type="ARBA" id="ARBA00023180"/>
    </source>
</evidence>
<evidence type="ECO:0000256" key="12">
    <source>
        <dbReference type="ARBA" id="ARBA00022840"/>
    </source>
</evidence>
<dbReference type="GO" id="GO:0005886">
    <property type="term" value="C:plasma membrane"/>
    <property type="evidence" value="ECO:0007669"/>
    <property type="project" value="UniProtKB-SubCell"/>
</dbReference>
<feature type="disulfide bond" evidence="22">
    <location>
        <begin position="68"/>
        <end position="190"/>
    </location>
</feature>
<evidence type="ECO:0000256" key="13">
    <source>
        <dbReference type="ARBA" id="ARBA00022843"/>
    </source>
</evidence>
<dbReference type="Proteomes" id="UP000593571">
    <property type="component" value="Unassembled WGS sequence"/>
</dbReference>
<dbReference type="EC" id="2.7.10.1" evidence="2"/>
<feature type="domain" description="SAM" evidence="28">
    <location>
        <begin position="888"/>
        <end position="951"/>
    </location>
</feature>
<dbReference type="GO" id="GO:0030425">
    <property type="term" value="C:dendrite"/>
    <property type="evidence" value="ECO:0007669"/>
    <property type="project" value="TreeGrafter"/>
</dbReference>
<dbReference type="InterPro" id="IPR011009">
    <property type="entry name" value="Kinase-like_dom_sf"/>
</dbReference>
<protein>
    <recommendedName>
        <fullName evidence="2">receptor protein-tyrosine kinase</fullName>
        <ecNumber evidence="2">2.7.10.1</ecNumber>
    </recommendedName>
</protein>
<evidence type="ECO:0000259" key="30">
    <source>
        <dbReference type="PROSITE" id="PS51550"/>
    </source>
</evidence>
<keyword evidence="10 21" id="KW-0547">Nucleotide-binding</keyword>
<evidence type="ECO:0000313" key="32">
    <source>
        <dbReference type="Proteomes" id="UP000593571"/>
    </source>
</evidence>
<dbReference type="Gene3D" id="2.60.120.260">
    <property type="entry name" value="Galactose-binding domain-like"/>
    <property type="match status" value="1"/>
</dbReference>
<dbReference type="InterPro" id="IPR050449">
    <property type="entry name" value="Ephrin_rcpt_TKs"/>
</dbReference>
<feature type="transmembrane region" description="Helical" evidence="25">
    <location>
        <begin position="592"/>
        <end position="612"/>
    </location>
</feature>
<dbReference type="InterPro" id="IPR016257">
    <property type="entry name" value="Tyr_kinase_ephrin_rcpt"/>
</dbReference>
<evidence type="ECO:0000259" key="28">
    <source>
        <dbReference type="PROSITE" id="PS50105"/>
    </source>
</evidence>
<dbReference type="InterPro" id="IPR001090">
    <property type="entry name" value="Ephrin_rcpt_lig-bd_dom"/>
</dbReference>
<dbReference type="Pfam" id="PF07714">
    <property type="entry name" value="PK_Tyr_Ser-Thr"/>
    <property type="match status" value="2"/>
</dbReference>
<evidence type="ECO:0000256" key="8">
    <source>
        <dbReference type="ARBA" id="ARBA00022729"/>
    </source>
</evidence>
<name>A0A7J8D584_ROUAE</name>
<feature type="disulfide bond" evidence="22">
    <location>
        <begin position="105"/>
        <end position="117"/>
    </location>
</feature>
<dbReference type="CDD" id="cd12841">
    <property type="entry name" value="TM_EphA1"/>
    <property type="match status" value="1"/>
</dbReference>
<feature type="region of interest" description="Disordered" evidence="24">
    <location>
        <begin position="439"/>
        <end position="469"/>
    </location>
</feature>
<dbReference type="InterPro" id="IPR009030">
    <property type="entry name" value="Growth_fac_rcpt_cys_sf"/>
</dbReference>
<keyword evidence="9" id="KW-0677">Repeat</keyword>
<dbReference type="FunFam" id="1.10.150.50:FF:000029">
    <property type="entry name" value="Ephrin type-A receptor 1"/>
    <property type="match status" value="1"/>
</dbReference>
<dbReference type="Gene3D" id="2.60.40.10">
    <property type="entry name" value="Immunoglobulins"/>
    <property type="match status" value="2"/>
</dbReference>
<evidence type="ECO:0000256" key="18">
    <source>
        <dbReference type="ARBA" id="ARBA00023170"/>
    </source>
</evidence>
<dbReference type="GO" id="GO:0007411">
    <property type="term" value="P:axon guidance"/>
    <property type="evidence" value="ECO:0007669"/>
    <property type="project" value="TreeGrafter"/>
</dbReference>
<dbReference type="FunFam" id="1.10.510.10:FF:000986">
    <property type="entry name" value="Protein tyrosine kinase 2aa"/>
    <property type="match status" value="1"/>
</dbReference>
<dbReference type="SUPFAM" id="SSF49265">
    <property type="entry name" value="Fibronectin type III"/>
    <property type="match status" value="2"/>
</dbReference>
<accession>A0A7J8D584</accession>
<dbReference type="Pfam" id="PF00041">
    <property type="entry name" value="fn3"/>
    <property type="match status" value="2"/>
</dbReference>
<dbReference type="Gene3D" id="2.60.40.1770">
    <property type="entry name" value="ephrin a2 ectodomain"/>
    <property type="match status" value="1"/>
</dbReference>
<dbReference type="PROSITE" id="PS50853">
    <property type="entry name" value="FN3"/>
    <property type="match status" value="2"/>
</dbReference>
<comment type="subcellular location">
    <subcellularLocation>
        <location evidence="1">Cell membrane</location>
        <topology evidence="1">Single-pass type I membrane protein</topology>
    </subcellularLocation>
</comment>
<dbReference type="FunFam" id="3.30.200.20:FF:000317">
    <property type="entry name" value="Ephrin type-A receptor 1"/>
    <property type="match status" value="1"/>
</dbReference>
<keyword evidence="7 25" id="KW-0812">Transmembrane</keyword>
<dbReference type="InterPro" id="IPR017441">
    <property type="entry name" value="Protein_kinase_ATP_BS"/>
</dbReference>
<evidence type="ECO:0000256" key="22">
    <source>
        <dbReference type="PIRSR" id="PIRSR000666-3"/>
    </source>
</evidence>
<evidence type="ECO:0000256" key="11">
    <source>
        <dbReference type="ARBA" id="ARBA00022777"/>
    </source>
</evidence>
<keyword evidence="12 21" id="KW-0067">ATP-binding</keyword>
<dbReference type="InterPro" id="IPR013783">
    <property type="entry name" value="Ig-like_fold"/>
</dbReference>
<dbReference type="SMART" id="SM00615">
    <property type="entry name" value="EPH_lbd"/>
    <property type="match status" value="1"/>
</dbReference>
<keyword evidence="32" id="KW-1185">Reference proteome</keyword>
<dbReference type="InterPro" id="IPR027936">
    <property type="entry name" value="Eph_TM"/>
</dbReference>
<dbReference type="GO" id="GO:0001525">
    <property type="term" value="P:angiogenesis"/>
    <property type="evidence" value="ECO:0007669"/>
    <property type="project" value="UniProtKB-KW"/>
</dbReference>
<evidence type="ECO:0000256" key="17">
    <source>
        <dbReference type="ARBA" id="ARBA00023137"/>
    </source>
</evidence>
<evidence type="ECO:0000256" key="26">
    <source>
        <dbReference type="SAM" id="SignalP"/>
    </source>
</evidence>
<evidence type="ECO:0000259" key="29">
    <source>
        <dbReference type="PROSITE" id="PS50853"/>
    </source>
</evidence>
<dbReference type="EMBL" id="JACASE010000013">
    <property type="protein sequence ID" value="KAF6418283.1"/>
    <property type="molecule type" value="Genomic_DNA"/>
</dbReference>
<evidence type="ECO:0000256" key="25">
    <source>
        <dbReference type="SAM" id="Phobius"/>
    </source>
</evidence>
<dbReference type="FunFam" id="2.60.40.10:FF:000059">
    <property type="entry name" value="Ephrin type-A receptor 6"/>
    <property type="match status" value="1"/>
</dbReference>
<proteinExistence type="predicted"/>
<dbReference type="InterPro" id="IPR008979">
    <property type="entry name" value="Galactose-bd-like_sf"/>
</dbReference>
<evidence type="ECO:0000256" key="14">
    <source>
        <dbReference type="ARBA" id="ARBA00022889"/>
    </source>
</evidence>
<evidence type="ECO:0000256" key="24">
    <source>
        <dbReference type="SAM" id="MobiDB-lite"/>
    </source>
</evidence>
<dbReference type="CDD" id="cd00063">
    <property type="entry name" value="FN3"/>
    <property type="match status" value="2"/>
</dbReference>
<keyword evidence="13" id="KW-0832">Ubl conjugation</keyword>
<evidence type="ECO:0000256" key="16">
    <source>
        <dbReference type="ARBA" id="ARBA00023136"/>
    </source>
</evidence>
<feature type="domain" description="Fibronectin type-III" evidence="29">
    <location>
        <begin position="493"/>
        <end position="582"/>
    </location>
</feature>
<dbReference type="Pfam" id="PF00536">
    <property type="entry name" value="SAM_1"/>
    <property type="match status" value="1"/>
</dbReference>
<keyword evidence="17" id="KW-0829">Tyrosine-protein kinase</keyword>
<keyword evidence="11" id="KW-0418">Kinase</keyword>
<dbReference type="SUPFAM" id="SSF57184">
    <property type="entry name" value="Growth factor receptor domain"/>
    <property type="match status" value="1"/>
</dbReference>
<dbReference type="FunFam" id="2.10.50.10:FF:000001">
    <property type="entry name" value="Ephrin type-A receptor 5"/>
    <property type="match status" value="1"/>
</dbReference>
<dbReference type="SMART" id="SM00454">
    <property type="entry name" value="SAM"/>
    <property type="match status" value="1"/>
</dbReference>
<gene>
    <name evidence="31" type="ORF">HJG63_004537</name>
</gene>
<dbReference type="PANTHER" id="PTHR46877">
    <property type="entry name" value="EPH RECEPTOR A5"/>
    <property type="match status" value="1"/>
</dbReference>
<dbReference type="PROSITE" id="PS00107">
    <property type="entry name" value="PROTEIN_KINASE_ATP"/>
    <property type="match status" value="1"/>
</dbReference>
<keyword evidence="8 26" id="KW-0732">Signal</keyword>
<feature type="domain" description="Eph LBD" evidence="30">
    <location>
        <begin position="27"/>
        <end position="208"/>
    </location>
</feature>
<feature type="binding site" evidence="21 23">
    <location>
        <position position="700"/>
    </location>
    <ligand>
        <name>ATP</name>
        <dbReference type="ChEBI" id="CHEBI:30616"/>
    </ligand>
</feature>
<sequence>MKRRWPLGLGLLLLLCAPLSPGARAKEVTLMDTSTAQGELGWLLDPEDGWSGSQQILNGTPLYMYQDCPGQERGDADHWLRSNWIYRGEEASRVHVELQFTLRDCKSFPRGAGPLGCKETFNLLYMESDQDVGVQLRRPMFQKVTTVAADQSFTSRDLKSGTVKMNVERCSLGRLTRRGLYLAFHNPGACVALVSVRVFYQRCPEAVHGLARFPDTLPGPGGLVEVAGACLPHAQAGPGPLGAPRMHCSPDGEWLVPVGRCHCEPGYEEGGEGCLACPSGSYWADMNPPHCLKCPPHSTAESEGATICTCESDHYRAPGEGAQAACTRPPSVPRNLSFSVYGTELSLRWAPPADMGGRQDVRYSVECSQCRGAALDSGPCQPCAGSVRFSPGASGLTAPAVRVEGLEPYANYTFTVEAQNGVSGLGSTKHASASLSISMGHAGEESGEGTEETRGLRTPGTKQWTGSNRKATQVISSFLPNPPEPCELAESLSGLSLRLVRKEPRQLELSWAGGWPRSPGGNLSYELHVLNQDEERHQMVLEPRVLLTELQPDTTYIVRVRTLTPLGPGPFSPDHEFRTSPPVSRGLTGGEIVAILFGVLLAVALLLGVVVCRSRNSQRRRQQRQRDRVTNVDREDKLWLKPYVDLQAYEDPAQGALDFTQELDPTWLIVDTVIGEGEFGEVYRGNLRIPGQDCKTVAIKTLKDTSPDGQWWNFLREATIMGQFNHPHILHLEGVVTKRKPIMIITEFMENGALDAFLRGGKIPIRWTAPEAIAHRIFTTASDVWSFGIVMWEVLSFGDKPYGEMSNQEVMKSIEDGYRLPPPVDCPAPLYELMKNCWAYDCGRRPPFHQLKAHLEQLLATPHSLRTIANFDPKVTLRLPSLSGSDGIPYRSVPEWLESIRMKRYILHFRSAGLDTMEGLLELTAEDLVQMGITLPGHQKRILCSIQGFKD</sequence>
<evidence type="ECO:0000256" key="10">
    <source>
        <dbReference type="ARBA" id="ARBA00022741"/>
    </source>
</evidence>
<dbReference type="GO" id="GO:0005005">
    <property type="term" value="F:transmembrane-ephrin receptor activity"/>
    <property type="evidence" value="ECO:0007669"/>
    <property type="project" value="TreeGrafter"/>
</dbReference>
<dbReference type="InterPro" id="IPR001426">
    <property type="entry name" value="Tyr_kinase_rcpt_V_CS"/>
</dbReference>
<keyword evidence="6" id="KW-0808">Transferase</keyword>
<evidence type="ECO:0000256" key="4">
    <source>
        <dbReference type="ARBA" id="ARBA00022553"/>
    </source>
</evidence>
<evidence type="ECO:0000256" key="15">
    <source>
        <dbReference type="ARBA" id="ARBA00022989"/>
    </source>
</evidence>
<dbReference type="InterPro" id="IPR003961">
    <property type="entry name" value="FN3_dom"/>
</dbReference>
<dbReference type="InterPro" id="IPR000719">
    <property type="entry name" value="Prot_kinase_dom"/>
</dbReference>
<keyword evidence="4" id="KW-0597">Phosphoprotein</keyword>
<feature type="signal peptide" evidence="26">
    <location>
        <begin position="1"/>
        <end position="25"/>
    </location>
</feature>
<dbReference type="Pfam" id="PF14575">
    <property type="entry name" value="EphA2_TM"/>
    <property type="match status" value="1"/>
</dbReference>
<keyword evidence="15 25" id="KW-1133">Transmembrane helix</keyword>
<keyword evidence="22" id="KW-1015">Disulfide bond</keyword>
<dbReference type="InterPro" id="IPR036116">
    <property type="entry name" value="FN3_sf"/>
</dbReference>
<keyword evidence="5" id="KW-0037">Angiogenesis</keyword>
<dbReference type="GO" id="GO:0007155">
    <property type="term" value="P:cell adhesion"/>
    <property type="evidence" value="ECO:0007669"/>
    <property type="project" value="UniProtKB-KW"/>
</dbReference>
<dbReference type="SMART" id="SM00060">
    <property type="entry name" value="FN3"/>
    <property type="match status" value="2"/>
</dbReference>
<dbReference type="FunFam" id="2.60.40.1770:FF:000001">
    <property type="entry name" value="Ephrin type-A receptor 5"/>
    <property type="match status" value="1"/>
</dbReference>
<evidence type="ECO:0000256" key="20">
    <source>
        <dbReference type="ARBA" id="ARBA00051243"/>
    </source>
</evidence>
<keyword evidence="16 25" id="KW-0472">Membrane</keyword>
<comment type="caution">
    <text evidence="31">The sequence shown here is derived from an EMBL/GenBank/DDBJ whole genome shotgun (WGS) entry which is preliminary data.</text>
</comment>
<evidence type="ECO:0000256" key="2">
    <source>
        <dbReference type="ARBA" id="ARBA00011902"/>
    </source>
</evidence>
<evidence type="ECO:0000256" key="23">
    <source>
        <dbReference type="PROSITE-ProRule" id="PRU10141"/>
    </source>
</evidence>
<dbReference type="PANTHER" id="PTHR46877:SF20">
    <property type="entry name" value="RECEPTOR PROTEIN-TYROSINE KINASE"/>
    <property type="match status" value="1"/>
</dbReference>
<dbReference type="InterPro" id="IPR001660">
    <property type="entry name" value="SAM"/>
</dbReference>
<dbReference type="GO" id="GO:0005524">
    <property type="term" value="F:ATP binding"/>
    <property type="evidence" value="ECO:0007669"/>
    <property type="project" value="UniProtKB-UniRule"/>
</dbReference>
<dbReference type="SMART" id="SM01411">
    <property type="entry name" value="Ephrin_rec_like"/>
    <property type="match status" value="1"/>
</dbReference>
<evidence type="ECO:0000259" key="27">
    <source>
        <dbReference type="PROSITE" id="PS50011"/>
    </source>
</evidence>
<evidence type="ECO:0000256" key="6">
    <source>
        <dbReference type="ARBA" id="ARBA00022679"/>
    </source>
</evidence>
<dbReference type="InterPro" id="IPR013761">
    <property type="entry name" value="SAM/pointed_sf"/>
</dbReference>
<feature type="chain" id="PRO_5029763437" description="receptor protein-tyrosine kinase" evidence="26">
    <location>
        <begin position="26"/>
        <end position="951"/>
    </location>
</feature>
<dbReference type="SUPFAM" id="SSF49785">
    <property type="entry name" value="Galactose-binding domain-like"/>
    <property type="match status" value="1"/>
</dbReference>
<dbReference type="FunFam" id="2.60.120.260:FF:000023">
    <property type="entry name" value="Ephrin type-A receptor 2"/>
    <property type="match status" value="1"/>
</dbReference>
<dbReference type="SUPFAM" id="SSF47769">
    <property type="entry name" value="SAM/Pointed domain"/>
    <property type="match status" value="1"/>
</dbReference>
<evidence type="ECO:0000256" key="5">
    <source>
        <dbReference type="ARBA" id="ARBA00022657"/>
    </source>
</evidence>
<evidence type="ECO:0000256" key="1">
    <source>
        <dbReference type="ARBA" id="ARBA00004251"/>
    </source>
</evidence>
<dbReference type="Gene3D" id="3.30.200.20">
    <property type="entry name" value="Phosphorylase Kinase, domain 1"/>
    <property type="match status" value="1"/>
</dbReference>
<evidence type="ECO:0000256" key="21">
    <source>
        <dbReference type="PIRSR" id="PIRSR000666-2"/>
    </source>
</evidence>
<dbReference type="PROSITE" id="PS51550">
    <property type="entry name" value="EPH_LBD"/>
    <property type="match status" value="1"/>
</dbReference>
<dbReference type="FunFam" id="2.60.40.10:FF:000626">
    <property type="entry name" value="Ephrin type-A receptor 1"/>
    <property type="match status" value="1"/>
</dbReference>
<evidence type="ECO:0000256" key="7">
    <source>
        <dbReference type="ARBA" id="ARBA00022692"/>
    </source>
</evidence>
<evidence type="ECO:0000256" key="3">
    <source>
        <dbReference type="ARBA" id="ARBA00022475"/>
    </source>
</evidence>
<dbReference type="PROSITE" id="PS50011">
    <property type="entry name" value="PROTEIN_KINASE_DOM"/>
    <property type="match status" value="1"/>
</dbReference>
<organism evidence="31 32">
    <name type="scientific">Rousettus aegyptiacus</name>
    <name type="common">Egyptian fruit bat</name>
    <name type="synonym">Pteropus aegyptiacus</name>
    <dbReference type="NCBI Taxonomy" id="9407"/>
    <lineage>
        <taxon>Eukaryota</taxon>
        <taxon>Metazoa</taxon>
        <taxon>Chordata</taxon>
        <taxon>Craniata</taxon>
        <taxon>Vertebrata</taxon>
        <taxon>Euteleostomi</taxon>
        <taxon>Mammalia</taxon>
        <taxon>Eutheria</taxon>
        <taxon>Laurasiatheria</taxon>
        <taxon>Chiroptera</taxon>
        <taxon>Yinpterochiroptera</taxon>
        <taxon>Pteropodoidea</taxon>
        <taxon>Pteropodidae</taxon>
        <taxon>Rousettinae</taxon>
        <taxon>Rousettus</taxon>
    </lineage>
</organism>
<dbReference type="PIRSF" id="PIRSF000666">
    <property type="entry name" value="TyrPK_ephrin_receptor"/>
    <property type="match status" value="1"/>
</dbReference>
<dbReference type="PROSITE" id="PS50105">
    <property type="entry name" value="SAM_DOMAIN"/>
    <property type="match status" value="1"/>
</dbReference>
<keyword evidence="18 31" id="KW-0675">Receptor</keyword>
<evidence type="ECO:0000313" key="31">
    <source>
        <dbReference type="EMBL" id="KAF6418283.1"/>
    </source>
</evidence>
<keyword evidence="3" id="KW-1003">Cell membrane</keyword>
<feature type="domain" description="Protein kinase" evidence="27">
    <location>
        <begin position="668"/>
        <end position="951"/>
    </location>
</feature>
<feature type="binding site" evidence="21">
    <location>
        <begin position="674"/>
        <end position="682"/>
    </location>
    <ligand>
        <name>ATP</name>
        <dbReference type="ChEBI" id="CHEBI:30616"/>
    </ligand>
</feature>
<reference evidence="31 32" key="1">
    <citation type="journal article" date="2020" name="Nature">
        <title>Six reference-quality genomes reveal evolution of bat adaptations.</title>
        <authorList>
            <person name="Jebb D."/>
            <person name="Huang Z."/>
            <person name="Pippel M."/>
            <person name="Hughes G.M."/>
            <person name="Lavrichenko K."/>
            <person name="Devanna P."/>
            <person name="Winkler S."/>
            <person name="Jermiin L.S."/>
            <person name="Skirmuntt E.C."/>
            <person name="Katzourakis A."/>
            <person name="Burkitt-Gray L."/>
            <person name="Ray D.A."/>
            <person name="Sullivan K.A.M."/>
            <person name="Roscito J.G."/>
            <person name="Kirilenko B.M."/>
            <person name="Davalos L.M."/>
            <person name="Corthals A.P."/>
            <person name="Power M.L."/>
            <person name="Jones G."/>
            <person name="Ransome R.D."/>
            <person name="Dechmann D.K.N."/>
            <person name="Locatelli A.G."/>
            <person name="Puechmaille S.J."/>
            <person name="Fedrigo O."/>
            <person name="Jarvis E.D."/>
            <person name="Hiller M."/>
            <person name="Vernes S.C."/>
            <person name="Myers E.W."/>
            <person name="Teeling E.C."/>
        </authorList>
    </citation>
    <scope>NUCLEOTIDE SEQUENCE [LARGE SCALE GENOMIC DNA]</scope>
    <source>
        <strain evidence="31">MRouAeg1</strain>
        <tissue evidence="31">Muscle</tissue>
    </source>
</reference>
<dbReference type="Pfam" id="PF25599">
    <property type="entry name" value="Ephrin_CRD"/>
    <property type="match status" value="1"/>
</dbReference>
<dbReference type="Gene3D" id="1.10.150.50">
    <property type="entry name" value="Transcription Factor, Ets-1"/>
    <property type="match status" value="1"/>
</dbReference>
<dbReference type="PROSITE" id="PS00791">
    <property type="entry name" value="RECEPTOR_TYR_KIN_V_2"/>
    <property type="match status" value="1"/>
</dbReference>
<dbReference type="SUPFAM" id="SSF56112">
    <property type="entry name" value="Protein kinase-like (PK-like)"/>
    <property type="match status" value="1"/>
</dbReference>
<dbReference type="InterPro" id="IPR001245">
    <property type="entry name" value="Ser-Thr/Tyr_kinase_cat_dom"/>
</dbReference>